<name>A0AA38UE78_9AGAR</name>
<dbReference type="AlphaFoldDB" id="A0AA38UE78"/>
<gene>
    <name evidence="2" type="ORF">F5878DRAFT_166708</name>
</gene>
<evidence type="ECO:0000256" key="1">
    <source>
        <dbReference type="SAM" id="Phobius"/>
    </source>
</evidence>
<accession>A0AA38UE78</accession>
<reference evidence="2" key="1">
    <citation type="submission" date="2022-08" db="EMBL/GenBank/DDBJ databases">
        <authorList>
            <consortium name="DOE Joint Genome Institute"/>
            <person name="Min B."/>
            <person name="Riley R."/>
            <person name="Sierra-Patev S."/>
            <person name="Naranjo-Ortiz M."/>
            <person name="Looney B."/>
            <person name="Konkel Z."/>
            <person name="Slot J.C."/>
            <person name="Sakamoto Y."/>
            <person name="Steenwyk J.L."/>
            <person name="Rokas A."/>
            <person name="Carro J."/>
            <person name="Camarero S."/>
            <person name="Ferreira P."/>
            <person name="Molpeceres G."/>
            <person name="Ruiz-Duenas F.J."/>
            <person name="Serrano A."/>
            <person name="Henrissat B."/>
            <person name="Drula E."/>
            <person name="Hughes K.W."/>
            <person name="Mata J.L."/>
            <person name="Ishikawa N.K."/>
            <person name="Vargas-Isla R."/>
            <person name="Ushijima S."/>
            <person name="Smith C.A."/>
            <person name="Ahrendt S."/>
            <person name="Andreopoulos W."/>
            <person name="He G."/>
            <person name="Labutti K."/>
            <person name="Lipzen A."/>
            <person name="Ng V."/>
            <person name="Sandor L."/>
            <person name="Barry K."/>
            <person name="Martinez A.T."/>
            <person name="Xiao Y."/>
            <person name="Gibbons J.G."/>
            <person name="Terashima K."/>
            <person name="Hibbett D.S."/>
            <person name="Grigoriev I.V."/>
        </authorList>
    </citation>
    <scope>NUCLEOTIDE SEQUENCE</scope>
    <source>
        <strain evidence="2">TFB9207</strain>
    </source>
</reference>
<evidence type="ECO:0000313" key="3">
    <source>
        <dbReference type="Proteomes" id="UP001163846"/>
    </source>
</evidence>
<sequence>MARYFICSPRTTPFCSVQHVPHVSHRLSSRRVLVDSEYFLSSKWRDFFLSLHDFPKSFTWSPGGLFQEDHVYTATCYPILHKFVCYLLVILSFCLTHWFTVFIHWILGCKCKELGEARGCSVLPRGTRCLSIHSSREAGNKPLTYKLLHNSNGWHGFLDSLLGYLQHGQRQSTLPRYHAR</sequence>
<protein>
    <submittedName>
        <fullName evidence="2">Uncharacterized protein</fullName>
    </submittedName>
</protein>
<keyword evidence="1" id="KW-1133">Transmembrane helix</keyword>
<keyword evidence="1" id="KW-0472">Membrane</keyword>
<keyword evidence="1" id="KW-0812">Transmembrane</keyword>
<keyword evidence="3" id="KW-1185">Reference proteome</keyword>
<dbReference type="Proteomes" id="UP001163846">
    <property type="component" value="Unassembled WGS sequence"/>
</dbReference>
<organism evidence="2 3">
    <name type="scientific">Lentinula raphanica</name>
    <dbReference type="NCBI Taxonomy" id="153919"/>
    <lineage>
        <taxon>Eukaryota</taxon>
        <taxon>Fungi</taxon>
        <taxon>Dikarya</taxon>
        <taxon>Basidiomycota</taxon>
        <taxon>Agaricomycotina</taxon>
        <taxon>Agaricomycetes</taxon>
        <taxon>Agaricomycetidae</taxon>
        <taxon>Agaricales</taxon>
        <taxon>Marasmiineae</taxon>
        <taxon>Omphalotaceae</taxon>
        <taxon>Lentinula</taxon>
    </lineage>
</organism>
<dbReference type="EMBL" id="MU806179">
    <property type="protein sequence ID" value="KAJ3838512.1"/>
    <property type="molecule type" value="Genomic_DNA"/>
</dbReference>
<feature type="transmembrane region" description="Helical" evidence="1">
    <location>
        <begin position="83"/>
        <end position="107"/>
    </location>
</feature>
<evidence type="ECO:0000313" key="2">
    <source>
        <dbReference type="EMBL" id="KAJ3838512.1"/>
    </source>
</evidence>
<comment type="caution">
    <text evidence="2">The sequence shown here is derived from an EMBL/GenBank/DDBJ whole genome shotgun (WGS) entry which is preliminary data.</text>
</comment>
<proteinExistence type="predicted"/>